<feature type="transmembrane region" description="Helical" evidence="7">
    <location>
        <begin position="132"/>
        <end position="154"/>
    </location>
</feature>
<dbReference type="PANTHER" id="PTHR11266:SF17">
    <property type="entry name" value="PROTEIN MPV17"/>
    <property type="match status" value="1"/>
</dbReference>
<evidence type="ECO:0000256" key="4">
    <source>
        <dbReference type="ARBA" id="ARBA00022989"/>
    </source>
</evidence>
<keyword evidence="3 7" id="KW-0812">Transmembrane</keyword>
<dbReference type="HOGENOM" id="CLU_049109_8_1_1"/>
<evidence type="ECO:0000313" key="9">
    <source>
        <dbReference type="Proteomes" id="UP000006790"/>
    </source>
</evidence>
<dbReference type="Pfam" id="PF04117">
    <property type="entry name" value="Mpv17_PMP22"/>
    <property type="match status" value="1"/>
</dbReference>
<dbReference type="OrthoDB" id="430207at2759"/>
<gene>
    <name evidence="8" type="ordered locus">Ecym_2728</name>
</gene>
<reference evidence="9" key="1">
    <citation type="journal article" date="2012" name="G3 (Bethesda)">
        <title>Pichia sorbitophila, an interspecies yeast hybrid reveals early steps of genome resolution following polyploidization.</title>
        <authorList>
            <person name="Leh Louis V."/>
            <person name="Despons L."/>
            <person name="Friedrich A."/>
            <person name="Martin T."/>
            <person name="Durrens P."/>
            <person name="Casaregola S."/>
            <person name="Neuveglise C."/>
            <person name="Fairhead C."/>
            <person name="Marck C."/>
            <person name="Cruz J.A."/>
            <person name="Straub M.L."/>
            <person name="Kugler V."/>
            <person name="Sacerdot C."/>
            <person name="Uzunov Z."/>
            <person name="Thierry A."/>
            <person name="Weiss S."/>
            <person name="Bleykasten C."/>
            <person name="De Montigny J."/>
            <person name="Jacques N."/>
            <person name="Jung P."/>
            <person name="Lemaire M."/>
            <person name="Mallet S."/>
            <person name="Morel G."/>
            <person name="Richard G.F."/>
            <person name="Sarkar A."/>
            <person name="Savel G."/>
            <person name="Schacherer J."/>
            <person name="Seret M.L."/>
            <person name="Talla E."/>
            <person name="Samson G."/>
            <person name="Jubin C."/>
            <person name="Poulain J."/>
            <person name="Vacherie B."/>
            <person name="Barbe V."/>
            <person name="Pelletier E."/>
            <person name="Sherman D.J."/>
            <person name="Westhof E."/>
            <person name="Weissenbach J."/>
            <person name="Baret P.V."/>
            <person name="Wincker P."/>
            <person name="Gaillardin C."/>
            <person name="Dujon B."/>
            <person name="Souciet J.L."/>
        </authorList>
    </citation>
    <scope>NUCLEOTIDE SEQUENCE [LARGE SCALE GENOMIC DNA]</scope>
    <source>
        <strain evidence="9">CBS 270.75 / DBVPG 7215 / KCTC 17166 / NRRL Y-17582</strain>
    </source>
</reference>
<dbReference type="eggNOG" id="KOG1944">
    <property type="taxonomic scope" value="Eukaryota"/>
</dbReference>
<feature type="transmembrane region" description="Helical" evidence="7">
    <location>
        <begin position="21"/>
        <end position="40"/>
    </location>
</feature>
<dbReference type="KEGG" id="erc:Ecym_2728"/>
<dbReference type="GO" id="GO:0005743">
    <property type="term" value="C:mitochondrial inner membrane"/>
    <property type="evidence" value="ECO:0007669"/>
    <property type="project" value="EnsemblFungi"/>
</dbReference>
<keyword evidence="4 7" id="KW-1133">Transmembrane helix</keyword>
<keyword evidence="9" id="KW-1185">Reference proteome</keyword>
<comment type="similarity">
    <text evidence="2 7">Belongs to the peroxisomal membrane protein PXMP2/4 family.</text>
</comment>
<evidence type="ECO:0000256" key="3">
    <source>
        <dbReference type="ARBA" id="ARBA00022692"/>
    </source>
</evidence>
<dbReference type="Proteomes" id="UP000006790">
    <property type="component" value="Chromosome 2"/>
</dbReference>
<evidence type="ECO:0000256" key="1">
    <source>
        <dbReference type="ARBA" id="ARBA00004141"/>
    </source>
</evidence>
<dbReference type="InParanoid" id="G8JPG3"/>
<protein>
    <recommendedName>
        <fullName evidence="6">Protein SYM1</fullName>
    </recommendedName>
</protein>
<evidence type="ECO:0000256" key="6">
    <source>
        <dbReference type="ARBA" id="ARBA00039302"/>
    </source>
</evidence>
<evidence type="ECO:0000256" key="7">
    <source>
        <dbReference type="RuleBase" id="RU363053"/>
    </source>
</evidence>
<dbReference type="AlphaFoldDB" id="G8JPG3"/>
<evidence type="ECO:0000256" key="2">
    <source>
        <dbReference type="ARBA" id="ARBA00006824"/>
    </source>
</evidence>
<feature type="transmembrane region" description="Helical" evidence="7">
    <location>
        <begin position="92"/>
        <end position="112"/>
    </location>
</feature>
<dbReference type="EMBL" id="CP002498">
    <property type="protein sequence ID" value="AET38430.1"/>
    <property type="molecule type" value="Genomic_DNA"/>
</dbReference>
<accession>G8JPG3</accession>
<dbReference type="RefSeq" id="XP_003645247.1">
    <property type="nucleotide sequence ID" value="XM_003645199.1"/>
</dbReference>
<proteinExistence type="inferred from homology"/>
<dbReference type="GO" id="GO:0006067">
    <property type="term" value="P:ethanol metabolic process"/>
    <property type="evidence" value="ECO:0007669"/>
    <property type="project" value="EnsemblFungi"/>
</dbReference>
<dbReference type="GeneID" id="11468494"/>
<organism evidence="8 9">
    <name type="scientific">Eremothecium cymbalariae (strain CBS 270.75 / DBVPG 7215 / KCTC 17166 / NRRL Y-17582)</name>
    <name type="common">Yeast</name>
    <dbReference type="NCBI Taxonomy" id="931890"/>
    <lineage>
        <taxon>Eukaryota</taxon>
        <taxon>Fungi</taxon>
        <taxon>Dikarya</taxon>
        <taxon>Ascomycota</taxon>
        <taxon>Saccharomycotina</taxon>
        <taxon>Saccharomycetes</taxon>
        <taxon>Saccharomycetales</taxon>
        <taxon>Saccharomycetaceae</taxon>
        <taxon>Eremothecium</taxon>
    </lineage>
</organism>
<keyword evidence="5 7" id="KW-0472">Membrane</keyword>
<dbReference type="InterPro" id="IPR007248">
    <property type="entry name" value="Mpv17_PMP22"/>
</dbReference>
<comment type="subcellular location">
    <subcellularLocation>
        <location evidence="1">Membrane</location>
        <topology evidence="1">Multi-pass membrane protein</topology>
    </subcellularLocation>
</comment>
<dbReference type="FunCoup" id="G8JPG3">
    <property type="interactions" value="552"/>
</dbReference>
<evidence type="ECO:0000313" key="8">
    <source>
        <dbReference type="EMBL" id="AET38430.1"/>
    </source>
</evidence>
<dbReference type="OMA" id="WYQSKLA"/>
<evidence type="ECO:0000256" key="5">
    <source>
        <dbReference type="ARBA" id="ARBA00023136"/>
    </source>
</evidence>
<sequence length="188" mass="21690">MSSLLRFYSSSLKTHPKTTNAMMTGVLFGIGDIIAQLQFADTPDTNYNPMRTLRPFIYGAFIFSFIGDKWYRILNTKIKISGKPTDHWMNTVARVVFDQLFFAPVGIPFYFSVMTLMEGGSFLQVKERLNEIWWSTLVTNWAIWPAFQFCNFSLLPVQHRLLAANLMSIFWNTFLSYTNAHSSPVDKD</sequence>
<name>G8JPG3_ERECY</name>
<feature type="transmembrane region" description="Helical" evidence="7">
    <location>
        <begin position="52"/>
        <end position="71"/>
    </location>
</feature>
<dbReference type="PANTHER" id="PTHR11266">
    <property type="entry name" value="PEROXISOMAL MEMBRANE PROTEIN 2, PXMP2 MPV17"/>
    <property type="match status" value="1"/>
</dbReference>
<dbReference type="STRING" id="931890.G8JPG3"/>
<feature type="transmembrane region" description="Helical" evidence="7">
    <location>
        <begin position="161"/>
        <end position="180"/>
    </location>
</feature>